<evidence type="ECO:0000256" key="4">
    <source>
        <dbReference type="ARBA" id="ARBA00022777"/>
    </source>
</evidence>
<proteinExistence type="predicted"/>
<dbReference type="Gene3D" id="1.10.510.10">
    <property type="entry name" value="Transferase(Phosphotransferase) domain 1"/>
    <property type="match status" value="1"/>
</dbReference>
<keyword evidence="3 6" id="KW-0547">Nucleotide-binding</keyword>
<dbReference type="GO" id="GO:0004674">
    <property type="term" value="F:protein serine/threonine kinase activity"/>
    <property type="evidence" value="ECO:0007669"/>
    <property type="project" value="UniProtKB-KW"/>
</dbReference>
<dbReference type="PROSITE" id="PS00107">
    <property type="entry name" value="PROTEIN_KINASE_ATP"/>
    <property type="match status" value="1"/>
</dbReference>
<evidence type="ECO:0000256" key="5">
    <source>
        <dbReference type="ARBA" id="ARBA00022840"/>
    </source>
</evidence>
<keyword evidence="5 6" id="KW-0067">ATP-binding</keyword>
<accession>A0A4P9YJP6</accession>
<dbReference type="GO" id="GO:0005524">
    <property type="term" value="F:ATP binding"/>
    <property type="evidence" value="ECO:0007669"/>
    <property type="project" value="UniProtKB-UniRule"/>
</dbReference>
<name>A0A4P9YJP6_ROZAC</name>
<dbReference type="SUPFAM" id="SSF56112">
    <property type="entry name" value="Protein kinase-like (PK-like)"/>
    <property type="match status" value="1"/>
</dbReference>
<sequence>MSPNPVNTSLKPIDTFQLNKGFNLKDRWEISQKIGQGAFGQTYTAFDKLTSEHVAVKIEPLANKKQVLKVEVTLLRKLQDTPYVARYIGCGRQDDFNFMAMELLGKNISELRKKRYDHCFSLATTALLAKQMLGGIQAIHDHGYLHRDVKPVIINIVINKSNFVMGLRRSTEPSLYGRSRCYIIDFGLSRRHMDNNNQIREPRETAGFRGTARYASIASHQNKELGRKDDLWSLFYIILECLTGGLPWRREKEKEKIGEMKMKLHTPELVEKQPAPLLEMMKYLDSLQYADRPNYSYLNKLVDNLFELSNEPPDIPYDWERPSPVTRLGIRNNQNYRIATFRFNAVRTFSTNVGTNAIPNKSKWAESETNVYTKAIIENLSEYYTNHSGEQEQGWNYIETQEFPSDIFLDIGEPILLDNLRNKRTRWMEVEYNKLQEEYDREKSERALSHCFRKDTYFPFAIKLLQDNKSIPSLALENLMYPLLLRLYGRAISESIFNDTKKAPLLKSLRYFHKLLNLNGSGSFIYSEAMKRSSSPRAYVTAKDFIYLMLSEGIEPSINEYNVLLQTLINSQRLFEAKKLYFQLESRQLVKEKTIEIMVKAFCDHGNYQVALTMMKEYLQRNGSLNYLCIRYFMGACTKANDIQAMEDFIEIIKPLDDMAVDAIGDALCQSHKSHIFVRFLNKWIAEESPSAAAAYCCLIAELIHAKEYEKAKKTLDFLNAYKVKTNTSNPSNYNTIIEVALARYLVFQRRGIDLRKQLKPLLPTSIPLVSKEPLLGYFDEFVKQCVHASLYGENTAIRRIKLKNILITHLAETRQIEALAKTLENRVPLSALYFTTLNSTIEAFYDAMDKKRFLFLGDYMKQRSIHINSSAVREAIRSYQK</sequence>
<organism evidence="8 9">
    <name type="scientific">Rozella allomycis (strain CSF55)</name>
    <dbReference type="NCBI Taxonomy" id="988480"/>
    <lineage>
        <taxon>Eukaryota</taxon>
        <taxon>Fungi</taxon>
        <taxon>Fungi incertae sedis</taxon>
        <taxon>Cryptomycota</taxon>
        <taxon>Cryptomycota incertae sedis</taxon>
        <taxon>Rozella</taxon>
    </lineage>
</organism>
<gene>
    <name evidence="8" type="ORF">ROZALSC1DRAFT_28793</name>
</gene>
<dbReference type="Pfam" id="PF00069">
    <property type="entry name" value="Pkinase"/>
    <property type="match status" value="1"/>
</dbReference>
<dbReference type="InterPro" id="IPR050235">
    <property type="entry name" value="CK1_Ser-Thr_kinase"/>
</dbReference>
<evidence type="ECO:0000313" key="8">
    <source>
        <dbReference type="EMBL" id="RKP19628.1"/>
    </source>
</evidence>
<dbReference type="CDD" id="cd14017">
    <property type="entry name" value="STKc_TTBK"/>
    <property type="match status" value="1"/>
</dbReference>
<dbReference type="EMBL" id="ML005191">
    <property type="protein sequence ID" value="RKP19628.1"/>
    <property type="molecule type" value="Genomic_DNA"/>
</dbReference>
<reference evidence="9" key="1">
    <citation type="journal article" date="2018" name="Nat. Microbiol.">
        <title>Leveraging single-cell genomics to expand the fungal tree of life.</title>
        <authorList>
            <person name="Ahrendt S.R."/>
            <person name="Quandt C.A."/>
            <person name="Ciobanu D."/>
            <person name="Clum A."/>
            <person name="Salamov A."/>
            <person name="Andreopoulos B."/>
            <person name="Cheng J.F."/>
            <person name="Woyke T."/>
            <person name="Pelin A."/>
            <person name="Henrissat B."/>
            <person name="Reynolds N.K."/>
            <person name="Benny G.L."/>
            <person name="Smith M.E."/>
            <person name="James T.Y."/>
            <person name="Grigoriev I.V."/>
        </authorList>
    </citation>
    <scope>NUCLEOTIDE SEQUENCE [LARGE SCALE GENOMIC DNA]</scope>
    <source>
        <strain evidence="9">CSF55</strain>
    </source>
</reference>
<keyword evidence="1" id="KW-0723">Serine/threonine-protein kinase</keyword>
<feature type="domain" description="Protein kinase" evidence="7">
    <location>
        <begin position="28"/>
        <end position="306"/>
    </location>
</feature>
<protein>
    <submittedName>
        <fullName evidence="8">Kinase-like protein</fullName>
    </submittedName>
</protein>
<keyword evidence="4 8" id="KW-0418">Kinase</keyword>
<evidence type="ECO:0000313" key="9">
    <source>
        <dbReference type="Proteomes" id="UP000281549"/>
    </source>
</evidence>
<evidence type="ECO:0000256" key="1">
    <source>
        <dbReference type="ARBA" id="ARBA00022527"/>
    </source>
</evidence>
<dbReference type="InterPro" id="IPR047916">
    <property type="entry name" value="TTBK_Asator-like_STKc"/>
</dbReference>
<dbReference type="PROSITE" id="PS50011">
    <property type="entry name" value="PROTEIN_KINASE_DOM"/>
    <property type="match status" value="1"/>
</dbReference>
<dbReference type="PANTHER" id="PTHR11909">
    <property type="entry name" value="CASEIN KINASE-RELATED"/>
    <property type="match status" value="1"/>
</dbReference>
<evidence type="ECO:0000259" key="7">
    <source>
        <dbReference type="PROSITE" id="PS50011"/>
    </source>
</evidence>
<evidence type="ECO:0000256" key="2">
    <source>
        <dbReference type="ARBA" id="ARBA00022679"/>
    </source>
</evidence>
<dbReference type="AlphaFoldDB" id="A0A4P9YJP6"/>
<dbReference type="InterPro" id="IPR011009">
    <property type="entry name" value="Kinase-like_dom_sf"/>
</dbReference>
<dbReference type="InterPro" id="IPR011990">
    <property type="entry name" value="TPR-like_helical_dom_sf"/>
</dbReference>
<dbReference type="Gene3D" id="1.25.40.10">
    <property type="entry name" value="Tetratricopeptide repeat domain"/>
    <property type="match status" value="1"/>
</dbReference>
<evidence type="ECO:0000256" key="6">
    <source>
        <dbReference type="PROSITE-ProRule" id="PRU10141"/>
    </source>
</evidence>
<dbReference type="InterPro" id="IPR017441">
    <property type="entry name" value="Protein_kinase_ATP_BS"/>
</dbReference>
<feature type="binding site" evidence="6">
    <location>
        <position position="57"/>
    </location>
    <ligand>
        <name>ATP</name>
        <dbReference type="ChEBI" id="CHEBI:30616"/>
    </ligand>
</feature>
<dbReference type="Proteomes" id="UP000281549">
    <property type="component" value="Unassembled WGS sequence"/>
</dbReference>
<keyword evidence="2" id="KW-0808">Transferase</keyword>
<dbReference type="InterPro" id="IPR000719">
    <property type="entry name" value="Prot_kinase_dom"/>
</dbReference>
<evidence type="ECO:0000256" key="3">
    <source>
        <dbReference type="ARBA" id="ARBA00022741"/>
    </source>
</evidence>